<keyword evidence="2" id="KW-1185">Reference proteome</keyword>
<name>A0ABY9JSV9_9BACI</name>
<proteinExistence type="predicted"/>
<dbReference type="Pfam" id="PF19640">
    <property type="entry name" value="DUF6143"/>
    <property type="match status" value="1"/>
</dbReference>
<dbReference type="RefSeq" id="WP_226540993.1">
    <property type="nucleotide sequence ID" value="NZ_CP129013.1"/>
</dbReference>
<organism evidence="1 2">
    <name type="scientific">Bacillus carboniphilus</name>
    <dbReference type="NCBI Taxonomy" id="86663"/>
    <lineage>
        <taxon>Bacteria</taxon>
        <taxon>Bacillati</taxon>
        <taxon>Bacillota</taxon>
        <taxon>Bacilli</taxon>
        <taxon>Bacillales</taxon>
        <taxon>Bacillaceae</taxon>
        <taxon>Bacillus</taxon>
    </lineage>
</organism>
<accession>A0ABY9JSV9</accession>
<evidence type="ECO:0000313" key="1">
    <source>
        <dbReference type="EMBL" id="WLR42484.1"/>
    </source>
</evidence>
<evidence type="ECO:0000313" key="2">
    <source>
        <dbReference type="Proteomes" id="UP001197974"/>
    </source>
</evidence>
<dbReference type="EMBL" id="CP129013">
    <property type="protein sequence ID" value="WLR42484.1"/>
    <property type="molecule type" value="Genomic_DNA"/>
</dbReference>
<gene>
    <name evidence="1" type="ORF">LC087_17580</name>
</gene>
<dbReference type="Proteomes" id="UP001197974">
    <property type="component" value="Chromosome"/>
</dbReference>
<sequence length="173" mass="18420">MTEKIPPVVTVTNSAFESTKGVLFQGKSPILLPDLVNNAWGGLFNPSDSQLNLFLGLGAISNFSNTVIKVGIFLNSKPPGTVFESPQSAPLKIGSDNKPFGTILYNQSIQGEPIGGTEIVSLSVGPFSTFSDFSILGRVIVQPGTNILFFLSSEESTEASVTFSWWESVGIVC</sequence>
<reference evidence="1 2" key="1">
    <citation type="submission" date="2023-06" db="EMBL/GenBank/DDBJ databases">
        <title>Five Gram-positive bacteria isolated from mangrove sediments in Shenzhen, Guangdong, China.</title>
        <authorList>
            <person name="Yu S."/>
            <person name="Zheng W."/>
            <person name="Huang Y."/>
        </authorList>
    </citation>
    <scope>NUCLEOTIDE SEQUENCE [LARGE SCALE GENOMIC DNA]</scope>
    <source>
        <strain evidence="1 2">SaN35-3</strain>
    </source>
</reference>
<protein>
    <submittedName>
        <fullName evidence="1">DUF6143 family protein</fullName>
    </submittedName>
</protein>
<dbReference type="InterPro" id="IPR046141">
    <property type="entry name" value="DUF6143"/>
</dbReference>